<protein>
    <submittedName>
        <fullName evidence="3">Ribonuclease R winged-helix domain protein</fullName>
    </submittedName>
</protein>
<evidence type="ECO:0000313" key="7">
    <source>
        <dbReference type="Proteomes" id="UP000567099"/>
    </source>
</evidence>
<evidence type="ECO:0000313" key="5">
    <source>
        <dbReference type="EMBL" id="MBB6497136.1"/>
    </source>
</evidence>
<reference evidence="3" key="2">
    <citation type="submission" date="2018-02" db="EMBL/GenBank/DDBJ databases">
        <title>Complete genome sequence of the Methanococcus maripaludis type strain JJ (DSM 2067), a model for selenoprotein synthesis in Archaea.</title>
        <authorList>
            <person name="Poehlein A."/>
            <person name="Heym D."/>
            <person name="Quitzke V."/>
            <person name="Fersch J."/>
            <person name="Daniel R."/>
            <person name="Rother M."/>
        </authorList>
    </citation>
    <scope>NUCLEOTIDE SEQUENCE [LARGE SCALE GENOMIC DNA]</scope>
    <source>
        <strain evidence="3">DSM 2067</strain>
    </source>
</reference>
<proteinExistence type="predicted"/>
<dbReference type="GeneID" id="36101470"/>
<dbReference type="EMBL" id="JACDUO010000001">
    <property type="protein sequence ID" value="MBA2864210.1"/>
    <property type="molecule type" value="Genomic_DNA"/>
</dbReference>
<reference evidence="6" key="1">
    <citation type="journal article" date="2018" name="Genome Announc.">
        <title>Complete Genome Sequence of the Methanococcus maripaludis Type Strain JJ (DSM 2067), a Model for Selenoprotein Synthesis in Archaea.</title>
        <authorList>
            <person name="Poehlein A."/>
            <person name="Heym D."/>
            <person name="Quitzke V."/>
            <person name="Fersch J."/>
            <person name="Daniel R."/>
            <person name="Rother M."/>
        </authorList>
    </citation>
    <scope>NUCLEOTIDE SEQUENCE [LARGE SCALE GENOMIC DNA]</scope>
    <source>
        <strain evidence="6">DSM 2067</strain>
    </source>
</reference>
<feature type="domain" description="NrpR regulatory" evidence="1">
    <location>
        <begin position="317"/>
        <end position="531"/>
    </location>
</feature>
<dbReference type="InterPro" id="IPR002846">
    <property type="entry name" value="NRD"/>
</dbReference>
<evidence type="ECO:0000313" key="4">
    <source>
        <dbReference type="EMBL" id="MBA2864210.1"/>
    </source>
</evidence>
<dbReference type="InterPro" id="IPR036984">
    <property type="entry name" value="NrpR_dom_sf"/>
</dbReference>
<dbReference type="Pfam" id="PF01995">
    <property type="entry name" value="NRD1_2"/>
    <property type="match status" value="2"/>
</dbReference>
<dbReference type="PANTHER" id="PTHR41964">
    <property type="entry name" value="GLOBAL NITROGEN REGULATOR NRPR"/>
    <property type="match status" value="1"/>
</dbReference>
<evidence type="ECO:0000259" key="2">
    <source>
        <dbReference type="Pfam" id="PF08461"/>
    </source>
</evidence>
<gene>
    <name evidence="4" type="ORF">HNP94_001210</name>
    <name evidence="5" type="ORF">HNP96_001177</name>
    <name evidence="3" type="ORF">MMJJ_03770</name>
</gene>
<reference evidence="4 7" key="3">
    <citation type="submission" date="2020-07" db="EMBL/GenBank/DDBJ databases">
        <title>Genomic Encyclopedia of Type Strains, Phase IV (KMG-V): Genome sequencing to study the core and pangenomes of soil and plant-associated prokaryotes.</title>
        <authorList>
            <person name="Whitman W."/>
        </authorList>
    </citation>
    <scope>NUCLEOTIDE SEQUENCE [LARGE SCALE GENOMIC DNA]</scope>
    <source>
        <strain evidence="4 7">C13</strain>
        <strain evidence="5 8">D1</strain>
    </source>
</reference>
<dbReference type="Proteomes" id="UP000239462">
    <property type="component" value="Chromosome"/>
</dbReference>
<dbReference type="EMBL" id="JACHED010000002">
    <property type="protein sequence ID" value="MBB6497136.1"/>
    <property type="molecule type" value="Genomic_DNA"/>
</dbReference>
<dbReference type="KEGG" id="mmad:MMJJ_03770"/>
<dbReference type="InterPro" id="IPR038982">
    <property type="entry name" value="NrpR"/>
</dbReference>
<dbReference type="Proteomes" id="UP000567099">
    <property type="component" value="Unassembled WGS sequence"/>
</dbReference>
<dbReference type="Gene3D" id="1.10.10.10">
    <property type="entry name" value="Winged helix-like DNA-binding domain superfamily/Winged helix DNA-binding domain"/>
    <property type="match status" value="1"/>
</dbReference>
<organism evidence="3 6">
    <name type="scientific">Methanococcus maripaludis</name>
    <name type="common">Methanococcus deltae</name>
    <dbReference type="NCBI Taxonomy" id="39152"/>
    <lineage>
        <taxon>Archaea</taxon>
        <taxon>Methanobacteriati</taxon>
        <taxon>Methanobacteriota</taxon>
        <taxon>Methanomada group</taxon>
        <taxon>Methanococci</taxon>
        <taxon>Methanococcales</taxon>
        <taxon>Methanococcaceae</taxon>
        <taxon>Methanococcus</taxon>
    </lineage>
</organism>
<name>A0A2L1C8X3_METMI</name>
<evidence type="ECO:0000313" key="8">
    <source>
        <dbReference type="Proteomes" id="UP000590564"/>
    </source>
</evidence>
<dbReference type="InterPro" id="IPR013668">
    <property type="entry name" value="RNase_R_HTH_12"/>
</dbReference>
<dbReference type="Proteomes" id="UP000590564">
    <property type="component" value="Unassembled WGS sequence"/>
</dbReference>
<dbReference type="Gene3D" id="3.30.70.1360">
    <property type="entry name" value="mj0159-like"/>
    <property type="match status" value="3"/>
</dbReference>
<dbReference type="RefSeq" id="WP_104837427.1">
    <property type="nucleotide sequence ID" value="NZ_CP026606.1"/>
</dbReference>
<accession>A0A2L1C8X3</accession>
<dbReference type="Pfam" id="PF08461">
    <property type="entry name" value="WHD_RNase_R"/>
    <property type="match status" value="1"/>
</dbReference>
<sequence>MDSNIDVEILSILSEASAPVGAKIIADSLKDRGYDIGERAVRYHLKVLDENSLTKKLGYSGREITEKGIEELEKANISFRIGSVFSQVIEKLYLSDFPSKVLINTAKFEGEYKTIKEMVLRSFEAGYSVGDYLNIKKKGNTVSVETLCSITFDNFLLKNGIIPTPEYGGIVKFEDYEPVNFEGVIDFKSSSIDPLVAFIMQGKTDVIGVIENGEGLVPANFRVIPKSSEKQFETILKKDMLNSVLAYGTENVLGMNLNPEQIGVVLVGGLTPLCIPHESGYTADISAATQLKDISSMEKKTKGFLEAKKKKGKFKVTPVLSKMLSKMQTINYDIEDKKGNVVVNTAKIPIEYKEEAINALKDSYENKLAISDRLKVECDDKFLNAYTICSLTVDGVFLKNKIPVIPYYGGILEVKADKKRFIEAIDYEGTSLDPHEVFFNKADGKNYILAGIRKVPMSASEKLIELNEKLGWNSIIEIGRPNNDICGVRVEKCMFGITTIGGTNPFANIRKNNIPVEMKTLHKSIDYSELTHYDDI</sequence>
<evidence type="ECO:0000313" key="3">
    <source>
        <dbReference type="EMBL" id="AVB75794.1"/>
    </source>
</evidence>
<evidence type="ECO:0000313" key="6">
    <source>
        <dbReference type="Proteomes" id="UP000239462"/>
    </source>
</evidence>
<feature type="domain" description="NrpR regulatory" evidence="1">
    <location>
        <begin position="81"/>
        <end position="298"/>
    </location>
</feature>
<evidence type="ECO:0000259" key="1">
    <source>
        <dbReference type="Pfam" id="PF01995"/>
    </source>
</evidence>
<dbReference type="AlphaFoldDB" id="A0A2L1C8X3"/>
<dbReference type="PANTHER" id="PTHR41964:SF1">
    <property type="entry name" value="GLOBAL NITROGEN REGULATOR NRPR"/>
    <property type="match status" value="1"/>
</dbReference>
<feature type="domain" description="Ribonuclease R winged-helix" evidence="2">
    <location>
        <begin position="7"/>
        <end position="72"/>
    </location>
</feature>
<dbReference type="InterPro" id="IPR036388">
    <property type="entry name" value="WH-like_DNA-bd_sf"/>
</dbReference>
<dbReference type="EMBL" id="CP026606">
    <property type="protein sequence ID" value="AVB75794.1"/>
    <property type="molecule type" value="Genomic_DNA"/>
</dbReference>